<evidence type="ECO:0000313" key="8">
    <source>
        <dbReference type="EMBL" id="CAG2247647.1"/>
    </source>
</evidence>
<keyword evidence="9" id="KW-1185">Reference proteome</keyword>
<dbReference type="InterPro" id="IPR051275">
    <property type="entry name" value="Cell_adhesion_signaling"/>
</dbReference>
<evidence type="ECO:0000256" key="4">
    <source>
        <dbReference type="ARBA" id="ARBA00023180"/>
    </source>
</evidence>
<dbReference type="AlphaFoldDB" id="A0A8S3V1Z1"/>
<gene>
    <name evidence="8" type="ORF">MEDL_59573</name>
</gene>
<proteinExistence type="predicted"/>
<evidence type="ECO:0000313" key="9">
    <source>
        <dbReference type="Proteomes" id="UP000683360"/>
    </source>
</evidence>
<dbReference type="GO" id="GO:0098609">
    <property type="term" value="P:cell-cell adhesion"/>
    <property type="evidence" value="ECO:0007669"/>
    <property type="project" value="TreeGrafter"/>
</dbReference>
<evidence type="ECO:0000256" key="6">
    <source>
        <dbReference type="SAM" id="SignalP"/>
    </source>
</evidence>
<keyword evidence="3" id="KW-1015">Disulfide bond</keyword>
<evidence type="ECO:0000256" key="1">
    <source>
        <dbReference type="ARBA" id="ARBA00004479"/>
    </source>
</evidence>
<organism evidence="8 9">
    <name type="scientific">Mytilus edulis</name>
    <name type="common">Blue mussel</name>
    <dbReference type="NCBI Taxonomy" id="6550"/>
    <lineage>
        <taxon>Eukaryota</taxon>
        <taxon>Metazoa</taxon>
        <taxon>Spiralia</taxon>
        <taxon>Lophotrochozoa</taxon>
        <taxon>Mollusca</taxon>
        <taxon>Bivalvia</taxon>
        <taxon>Autobranchia</taxon>
        <taxon>Pteriomorphia</taxon>
        <taxon>Mytilida</taxon>
        <taxon>Mytiloidea</taxon>
        <taxon>Mytilidae</taxon>
        <taxon>Mytilinae</taxon>
        <taxon>Mytilus</taxon>
    </lineage>
</organism>
<keyword evidence="5" id="KW-0393">Immunoglobulin domain</keyword>
<dbReference type="InterPro" id="IPR007110">
    <property type="entry name" value="Ig-like_dom"/>
</dbReference>
<feature type="domain" description="Ig-like" evidence="7">
    <location>
        <begin position="183"/>
        <end position="248"/>
    </location>
</feature>
<dbReference type="PROSITE" id="PS50835">
    <property type="entry name" value="IG_LIKE"/>
    <property type="match status" value="2"/>
</dbReference>
<evidence type="ECO:0000256" key="3">
    <source>
        <dbReference type="ARBA" id="ARBA00023157"/>
    </source>
</evidence>
<sequence>MPVIIFTFSVIVSAGYAQFVTKGNNQKDQVYCRIGEETILYCPRSADNSSVTWLGPPNLIPYTDGKEINNDLRKRLPTDLTITNMTNTHYIFSIEHTELILSCSVRRGNPVETLQWTRNGIHIQNQNVSLSISKDNISEIATLQYSFVSSREDNKDNFTCSAESSITEEPLSKTVYLNVYYTPTVIAAVYPSNEIRESSDISLQCNADANPEVKKYTWQKHGRVLANVSVYNVTKIDRSQTGEYMFWI</sequence>
<accession>A0A8S3V1Z1</accession>
<feature type="domain" description="Ig-like" evidence="7">
    <location>
        <begin position="77"/>
        <end position="172"/>
    </location>
</feature>
<keyword evidence="4" id="KW-0325">Glycoprotein</keyword>
<name>A0A8S3V1Z1_MYTED</name>
<dbReference type="Proteomes" id="UP000683360">
    <property type="component" value="Unassembled WGS sequence"/>
</dbReference>
<feature type="chain" id="PRO_5035735989" description="Ig-like domain-containing protein" evidence="6">
    <location>
        <begin position="18"/>
        <end position="248"/>
    </location>
</feature>
<dbReference type="InterPro" id="IPR013783">
    <property type="entry name" value="Ig-like_fold"/>
</dbReference>
<dbReference type="GO" id="GO:0005886">
    <property type="term" value="C:plasma membrane"/>
    <property type="evidence" value="ECO:0007669"/>
    <property type="project" value="TreeGrafter"/>
</dbReference>
<dbReference type="GO" id="GO:0050839">
    <property type="term" value="F:cell adhesion molecule binding"/>
    <property type="evidence" value="ECO:0007669"/>
    <property type="project" value="TreeGrafter"/>
</dbReference>
<feature type="signal peptide" evidence="6">
    <location>
        <begin position="1"/>
        <end position="17"/>
    </location>
</feature>
<dbReference type="Gene3D" id="2.60.40.10">
    <property type="entry name" value="Immunoglobulins"/>
    <property type="match status" value="2"/>
</dbReference>
<comment type="subcellular location">
    <subcellularLocation>
        <location evidence="1">Membrane</location>
        <topology evidence="1">Single-pass type I membrane protein</topology>
    </subcellularLocation>
</comment>
<dbReference type="OrthoDB" id="6162480at2759"/>
<protein>
    <recommendedName>
        <fullName evidence="7">Ig-like domain-containing protein</fullName>
    </recommendedName>
</protein>
<comment type="caution">
    <text evidence="8">The sequence shown here is derived from an EMBL/GenBank/DDBJ whole genome shotgun (WGS) entry which is preliminary data.</text>
</comment>
<dbReference type="Pfam" id="PF08205">
    <property type="entry name" value="C2-set_2"/>
    <property type="match status" value="1"/>
</dbReference>
<evidence type="ECO:0000256" key="2">
    <source>
        <dbReference type="ARBA" id="ARBA00023136"/>
    </source>
</evidence>
<reference evidence="8" key="1">
    <citation type="submission" date="2021-03" db="EMBL/GenBank/DDBJ databases">
        <authorList>
            <person name="Bekaert M."/>
        </authorList>
    </citation>
    <scope>NUCLEOTIDE SEQUENCE</scope>
</reference>
<dbReference type="SUPFAM" id="SSF48726">
    <property type="entry name" value="Immunoglobulin"/>
    <property type="match status" value="2"/>
</dbReference>
<keyword evidence="6" id="KW-0732">Signal</keyword>
<evidence type="ECO:0000259" key="7">
    <source>
        <dbReference type="PROSITE" id="PS50835"/>
    </source>
</evidence>
<dbReference type="InterPro" id="IPR036179">
    <property type="entry name" value="Ig-like_dom_sf"/>
</dbReference>
<keyword evidence="2" id="KW-0472">Membrane</keyword>
<dbReference type="PANTHER" id="PTHR11640:SF31">
    <property type="entry name" value="IRREGULAR CHIASM C-ROUGHEST PROTEIN-RELATED"/>
    <property type="match status" value="1"/>
</dbReference>
<evidence type="ECO:0000256" key="5">
    <source>
        <dbReference type="ARBA" id="ARBA00023319"/>
    </source>
</evidence>
<dbReference type="GO" id="GO:0005911">
    <property type="term" value="C:cell-cell junction"/>
    <property type="evidence" value="ECO:0007669"/>
    <property type="project" value="TreeGrafter"/>
</dbReference>
<dbReference type="InterPro" id="IPR013162">
    <property type="entry name" value="CD80_C2-set"/>
</dbReference>
<dbReference type="EMBL" id="CAJPWZ010002912">
    <property type="protein sequence ID" value="CAG2247647.1"/>
    <property type="molecule type" value="Genomic_DNA"/>
</dbReference>
<dbReference type="PANTHER" id="PTHR11640">
    <property type="entry name" value="NEPHRIN"/>
    <property type="match status" value="1"/>
</dbReference>